<accession>A0A0F9KVJ9</accession>
<organism evidence="1">
    <name type="scientific">marine sediment metagenome</name>
    <dbReference type="NCBI Taxonomy" id="412755"/>
    <lineage>
        <taxon>unclassified sequences</taxon>
        <taxon>metagenomes</taxon>
        <taxon>ecological metagenomes</taxon>
    </lineage>
</organism>
<sequence>MKGLWDKYIITKTSGKPLADGFYAVVLRIDGGRYLKACRAGVQAFADAVQEENPMLARDLNQKLQELAVEDILKKTKDAPPGSFFNP</sequence>
<name>A0A0F9KVJ9_9ZZZZ</name>
<protein>
    <submittedName>
        <fullName evidence="1">Uncharacterized protein</fullName>
    </submittedName>
</protein>
<comment type="caution">
    <text evidence="1">The sequence shown here is derived from an EMBL/GenBank/DDBJ whole genome shotgun (WGS) entry which is preliminary data.</text>
</comment>
<proteinExistence type="predicted"/>
<reference evidence="1" key="1">
    <citation type="journal article" date="2015" name="Nature">
        <title>Complex archaea that bridge the gap between prokaryotes and eukaryotes.</title>
        <authorList>
            <person name="Spang A."/>
            <person name="Saw J.H."/>
            <person name="Jorgensen S.L."/>
            <person name="Zaremba-Niedzwiedzka K."/>
            <person name="Martijn J."/>
            <person name="Lind A.E."/>
            <person name="van Eijk R."/>
            <person name="Schleper C."/>
            <person name="Guy L."/>
            <person name="Ettema T.J."/>
        </authorList>
    </citation>
    <scope>NUCLEOTIDE SEQUENCE</scope>
</reference>
<dbReference type="AlphaFoldDB" id="A0A0F9KVJ9"/>
<dbReference type="EMBL" id="LAZR01007270">
    <property type="protein sequence ID" value="KKM86354.1"/>
    <property type="molecule type" value="Genomic_DNA"/>
</dbReference>
<gene>
    <name evidence="1" type="ORF">LCGC14_1279780</name>
</gene>
<evidence type="ECO:0000313" key="1">
    <source>
        <dbReference type="EMBL" id="KKM86354.1"/>
    </source>
</evidence>